<protein>
    <submittedName>
        <fullName evidence="1">Uncharacterized protein</fullName>
    </submittedName>
</protein>
<reference evidence="1 2" key="1">
    <citation type="submission" date="2013-04" db="EMBL/GenBank/DDBJ databases">
        <authorList>
            <person name="McClelland M."/>
            <person name="Porwollik S."/>
            <person name="Desai P."/>
            <person name="Cheng P."/>
            <person name="Wollam A."/>
            <person name="Pepin K."/>
            <person name="Palsikar V.B."/>
            <person name="Fulton L."/>
            <person name="Fulton R."/>
            <person name="Delehaunty K."/>
            <person name="Fronick C."/>
            <person name="Godfrey J."/>
            <person name="Waligorski J."/>
            <person name="Appelbaum E."/>
            <person name="Tomlinson C."/>
            <person name="Warren W."/>
            <person name="Sodergren E."/>
            <person name="Weinstock G."/>
            <person name="Wilson R.K."/>
        </authorList>
    </citation>
    <scope>NUCLEOTIDE SEQUENCE [LARGE SCALE GENOMIC DNA]</scope>
    <source>
        <strain evidence="1 2">2009K0958</strain>
    </source>
</reference>
<comment type="caution">
    <text evidence="1">The sequence shown here is derived from an EMBL/GenBank/DDBJ whole genome shotgun (WGS) entry which is preliminary data.</text>
</comment>
<name>A0A656IFV4_SALE2</name>
<gene>
    <name evidence="1" type="ORF">A673_04275</name>
</gene>
<evidence type="ECO:0000313" key="1">
    <source>
        <dbReference type="EMBL" id="EPI64744.1"/>
    </source>
</evidence>
<organism evidence="1 2">
    <name type="scientific">Salmonella enteritidis (strain 2009K0958)</name>
    <dbReference type="NCBI Taxonomy" id="1192586"/>
    <lineage>
        <taxon>Bacteria</taxon>
        <taxon>Pseudomonadati</taxon>
        <taxon>Pseudomonadota</taxon>
        <taxon>Gammaproteobacteria</taxon>
        <taxon>Enterobacterales</taxon>
        <taxon>Enterobacteriaceae</taxon>
        <taxon>Salmonella</taxon>
    </lineage>
</organism>
<dbReference type="Proteomes" id="UP000014535">
    <property type="component" value="Unassembled WGS sequence"/>
</dbReference>
<dbReference type="AlphaFoldDB" id="A0A656IFV4"/>
<dbReference type="EMBL" id="ATFT01000104">
    <property type="protein sequence ID" value="EPI64744.1"/>
    <property type="molecule type" value="Genomic_DNA"/>
</dbReference>
<sequence>MLQILSTASREAVFFIPGKSSSRHIIKLTFSDQGAGSIRGGK</sequence>
<accession>A0A656IFV4</accession>
<evidence type="ECO:0000313" key="2">
    <source>
        <dbReference type="Proteomes" id="UP000014535"/>
    </source>
</evidence>
<proteinExistence type="predicted"/>